<dbReference type="EMBL" id="CAXKWB010002720">
    <property type="protein sequence ID" value="CAL4067486.1"/>
    <property type="molecule type" value="Genomic_DNA"/>
</dbReference>
<keyword evidence="2" id="KW-0804">Transcription</keyword>
<feature type="domain" description="Mediator of RNA polymerase II transcription subunit 15 N-terminal" evidence="4">
    <location>
        <begin position="39"/>
        <end position="106"/>
    </location>
</feature>
<comment type="similarity">
    <text evidence="2">Belongs to the Mediator complex subunit 15 family.</text>
</comment>
<feature type="non-terminal residue" evidence="5">
    <location>
        <position position="283"/>
    </location>
</feature>
<gene>
    <name evidence="2" type="primary">MED15</name>
    <name evidence="5" type="ORF">MNOR_LOCUS6540</name>
</gene>
<dbReference type="Proteomes" id="UP001497623">
    <property type="component" value="Unassembled WGS sequence"/>
</dbReference>
<dbReference type="GO" id="GO:0003712">
    <property type="term" value="F:transcription coregulator activity"/>
    <property type="evidence" value="ECO:0007669"/>
    <property type="project" value="InterPro"/>
</dbReference>
<keyword evidence="1 2" id="KW-0539">Nucleus</keyword>
<sequence length="283" mass="31325">NKPESKSGLVNRRERKSTSFSGTTFLYVLNFRSIKMSNENDWRSSSFRQRVITQLDGLIRESATKTQRSAEELECQVYSRSTNRNEYLQYIARVVMHLRRNLNNSGRQQLNRISNESLNYGLQNTGNLTGSTAIDQGNNLLNPNLSLSAFQLSQMQAKNNITLSKLAQNGEQFNIQMSVGNAGGGSSQQHMTPSTLGDSQQRTPSPSANGVNYRIPSPANGITQVPSPVSLHHRTPSPAMVGLSQHRVPSPAAGVMLHRTTSPAYEKTAPDIIVPTDTEQWPR</sequence>
<reference evidence="5 6" key="1">
    <citation type="submission" date="2024-05" db="EMBL/GenBank/DDBJ databases">
        <authorList>
            <person name="Wallberg A."/>
        </authorList>
    </citation>
    <scope>NUCLEOTIDE SEQUENCE [LARGE SCALE GENOMIC DNA]</scope>
</reference>
<comment type="caution">
    <text evidence="5">The sequence shown here is derived from an EMBL/GenBank/DDBJ whole genome shotgun (WGS) entry which is preliminary data.</text>
</comment>
<proteinExistence type="inferred from homology"/>
<dbReference type="GO" id="GO:0006355">
    <property type="term" value="P:regulation of DNA-templated transcription"/>
    <property type="evidence" value="ECO:0007669"/>
    <property type="project" value="InterPro"/>
</dbReference>
<dbReference type="Gene3D" id="1.10.246.20">
    <property type="entry name" value="Coactivator CBP, KIX domain"/>
    <property type="match status" value="1"/>
</dbReference>
<dbReference type="AlphaFoldDB" id="A0AAV2Q3H3"/>
<protein>
    <recommendedName>
        <fullName evidence="2">Mediator of RNA polymerase II transcription subunit 15</fullName>
    </recommendedName>
    <alternativeName>
        <fullName evidence="2">Mediator complex subunit 15</fullName>
    </alternativeName>
</protein>
<feature type="non-terminal residue" evidence="5">
    <location>
        <position position="1"/>
    </location>
</feature>
<keyword evidence="2" id="KW-0010">Activator</keyword>
<comment type="subcellular location">
    <subcellularLocation>
        <location evidence="2">Nucleus</location>
    </subcellularLocation>
</comment>
<keyword evidence="6" id="KW-1185">Reference proteome</keyword>
<organism evidence="5 6">
    <name type="scientific">Meganyctiphanes norvegica</name>
    <name type="common">Northern krill</name>
    <name type="synonym">Thysanopoda norvegica</name>
    <dbReference type="NCBI Taxonomy" id="48144"/>
    <lineage>
        <taxon>Eukaryota</taxon>
        <taxon>Metazoa</taxon>
        <taxon>Ecdysozoa</taxon>
        <taxon>Arthropoda</taxon>
        <taxon>Crustacea</taxon>
        <taxon>Multicrustacea</taxon>
        <taxon>Malacostraca</taxon>
        <taxon>Eumalacostraca</taxon>
        <taxon>Eucarida</taxon>
        <taxon>Euphausiacea</taxon>
        <taxon>Euphausiidae</taxon>
        <taxon>Meganyctiphanes</taxon>
    </lineage>
</organism>
<dbReference type="Pfam" id="PF09606">
    <property type="entry name" value="Med15_N"/>
    <property type="match status" value="1"/>
</dbReference>
<evidence type="ECO:0000313" key="6">
    <source>
        <dbReference type="Proteomes" id="UP001497623"/>
    </source>
</evidence>
<evidence type="ECO:0000256" key="1">
    <source>
        <dbReference type="ARBA" id="ARBA00023242"/>
    </source>
</evidence>
<keyword evidence="2" id="KW-0805">Transcription regulation</keyword>
<comment type="subunit">
    <text evidence="2">Component of the Mediator complex.</text>
</comment>
<name>A0AAV2Q3H3_MEGNR</name>
<dbReference type="InterPro" id="IPR019087">
    <property type="entry name" value="Med15_N"/>
</dbReference>
<dbReference type="InterPro" id="IPR036529">
    <property type="entry name" value="KIX_dom_sf"/>
</dbReference>
<feature type="region of interest" description="Disordered" evidence="3">
    <location>
        <begin position="177"/>
        <end position="210"/>
    </location>
</feature>
<accession>A0AAV2Q3H3</accession>
<dbReference type="GO" id="GO:0005634">
    <property type="term" value="C:nucleus"/>
    <property type="evidence" value="ECO:0007669"/>
    <property type="project" value="UniProtKB-SubCell"/>
</dbReference>
<evidence type="ECO:0000313" key="5">
    <source>
        <dbReference type="EMBL" id="CAL4067486.1"/>
    </source>
</evidence>
<evidence type="ECO:0000256" key="3">
    <source>
        <dbReference type="SAM" id="MobiDB-lite"/>
    </source>
</evidence>
<comment type="function">
    <text evidence="2">Component of the Mediator complex, a coactivator involved in the regulated transcription of nearly all RNA polymerase II-dependent genes. Mediator functions as a bridge to convey information from gene-specific regulatory proteins to the basal RNA polymerase II transcription machinery. Mediator is recruited to promoters by direct interactions with regulatory proteins and serves as a scaffold for the assembly of a functional preinitiation complex with RNA polymerase II and the general transcription factors.</text>
</comment>
<evidence type="ECO:0000259" key="4">
    <source>
        <dbReference type="Pfam" id="PF09606"/>
    </source>
</evidence>
<feature type="compositionally biased region" description="Polar residues" evidence="3">
    <location>
        <begin position="187"/>
        <end position="210"/>
    </location>
</feature>
<evidence type="ECO:0000256" key="2">
    <source>
        <dbReference type="RuleBase" id="RU364148"/>
    </source>
</evidence>